<dbReference type="EMBL" id="BAAAZP010000077">
    <property type="protein sequence ID" value="GAA3672245.1"/>
    <property type="molecule type" value="Genomic_DNA"/>
</dbReference>
<dbReference type="PRINTS" id="PR00778">
    <property type="entry name" value="HTHARSR"/>
</dbReference>
<evidence type="ECO:0000256" key="3">
    <source>
        <dbReference type="ARBA" id="ARBA00023163"/>
    </source>
</evidence>
<dbReference type="InterPro" id="IPR051081">
    <property type="entry name" value="HTH_MetalResp_TranReg"/>
</dbReference>
<gene>
    <name evidence="6" type="primary">kmtR_1</name>
    <name evidence="6" type="ORF">GCM10022224_040580</name>
</gene>
<dbReference type="InterPro" id="IPR036390">
    <property type="entry name" value="WH_DNA-bd_sf"/>
</dbReference>
<dbReference type="PANTHER" id="PTHR33154:SF18">
    <property type="entry name" value="ARSENICAL RESISTANCE OPERON REPRESSOR"/>
    <property type="match status" value="1"/>
</dbReference>
<dbReference type="Pfam" id="PF01022">
    <property type="entry name" value="HTH_5"/>
    <property type="match status" value="1"/>
</dbReference>
<dbReference type="InterPro" id="IPR011991">
    <property type="entry name" value="ArsR-like_HTH"/>
</dbReference>
<evidence type="ECO:0000313" key="7">
    <source>
        <dbReference type="Proteomes" id="UP001500902"/>
    </source>
</evidence>
<keyword evidence="1" id="KW-0805">Transcription regulation</keyword>
<dbReference type="PANTHER" id="PTHR33154">
    <property type="entry name" value="TRANSCRIPTIONAL REGULATOR, ARSR FAMILY"/>
    <property type="match status" value="1"/>
</dbReference>
<dbReference type="SUPFAM" id="SSF46785">
    <property type="entry name" value="Winged helix' DNA-binding domain"/>
    <property type="match status" value="1"/>
</dbReference>
<dbReference type="Gene3D" id="1.10.10.10">
    <property type="entry name" value="Winged helix-like DNA-binding domain superfamily/Winged helix DNA-binding domain"/>
    <property type="match status" value="1"/>
</dbReference>
<dbReference type="Proteomes" id="UP001500902">
    <property type="component" value="Unassembled WGS sequence"/>
</dbReference>
<dbReference type="CDD" id="cd00090">
    <property type="entry name" value="HTH_ARSR"/>
    <property type="match status" value="1"/>
</dbReference>
<comment type="caution">
    <text evidence="6">The sequence shown here is derived from an EMBL/GenBank/DDBJ whole genome shotgun (WGS) entry which is preliminary data.</text>
</comment>
<dbReference type="NCBIfam" id="NF033788">
    <property type="entry name" value="HTH_metalloreg"/>
    <property type="match status" value="1"/>
</dbReference>
<dbReference type="SMART" id="SM00418">
    <property type="entry name" value="HTH_ARSR"/>
    <property type="match status" value="1"/>
</dbReference>
<dbReference type="InterPro" id="IPR001845">
    <property type="entry name" value="HTH_ArsR_DNA-bd_dom"/>
</dbReference>
<evidence type="ECO:0000256" key="4">
    <source>
        <dbReference type="SAM" id="MobiDB-lite"/>
    </source>
</evidence>
<sequence length="130" mass="13504">MSVDAIVEVLKAIADPTRFQLLSAVSQRECGVRELAELVGAHIAAVSQHLAKLRAAGLVIGRRDGTRIFYRAANAQVAALLTEAGLLAGYVTGVIDPPDDGRGTGAVATAPQAARPTWQLKLTPPRPAGA</sequence>
<organism evidence="6 7">
    <name type="scientific">Nonomuraea antimicrobica</name>
    <dbReference type="NCBI Taxonomy" id="561173"/>
    <lineage>
        <taxon>Bacteria</taxon>
        <taxon>Bacillati</taxon>
        <taxon>Actinomycetota</taxon>
        <taxon>Actinomycetes</taxon>
        <taxon>Streptosporangiales</taxon>
        <taxon>Streptosporangiaceae</taxon>
        <taxon>Nonomuraea</taxon>
    </lineage>
</organism>
<reference evidence="7" key="1">
    <citation type="journal article" date="2019" name="Int. J. Syst. Evol. Microbiol.">
        <title>The Global Catalogue of Microorganisms (GCM) 10K type strain sequencing project: providing services to taxonomists for standard genome sequencing and annotation.</title>
        <authorList>
            <consortium name="The Broad Institute Genomics Platform"/>
            <consortium name="The Broad Institute Genome Sequencing Center for Infectious Disease"/>
            <person name="Wu L."/>
            <person name="Ma J."/>
        </authorList>
    </citation>
    <scope>NUCLEOTIDE SEQUENCE [LARGE SCALE GENOMIC DNA]</scope>
    <source>
        <strain evidence="7">JCM 16904</strain>
    </source>
</reference>
<keyword evidence="2" id="KW-0238">DNA-binding</keyword>
<accession>A0ABP7C0F1</accession>
<keyword evidence="7" id="KW-1185">Reference proteome</keyword>
<proteinExistence type="predicted"/>
<evidence type="ECO:0000256" key="2">
    <source>
        <dbReference type="ARBA" id="ARBA00023125"/>
    </source>
</evidence>
<feature type="region of interest" description="Disordered" evidence="4">
    <location>
        <begin position="101"/>
        <end position="130"/>
    </location>
</feature>
<evidence type="ECO:0000256" key="1">
    <source>
        <dbReference type="ARBA" id="ARBA00023015"/>
    </source>
</evidence>
<dbReference type="PROSITE" id="PS50987">
    <property type="entry name" value="HTH_ARSR_2"/>
    <property type="match status" value="1"/>
</dbReference>
<name>A0ABP7C0F1_9ACTN</name>
<protein>
    <submittedName>
        <fullName evidence="6">Ni(II)/Co(II)-sensing metalloregulatory transcriptional repressor KmtR</fullName>
    </submittedName>
</protein>
<evidence type="ECO:0000259" key="5">
    <source>
        <dbReference type="PROSITE" id="PS50987"/>
    </source>
</evidence>
<feature type="domain" description="HTH arsR-type" evidence="5">
    <location>
        <begin position="1"/>
        <end position="92"/>
    </location>
</feature>
<keyword evidence="3" id="KW-0804">Transcription</keyword>
<evidence type="ECO:0000313" key="6">
    <source>
        <dbReference type="EMBL" id="GAA3672245.1"/>
    </source>
</evidence>
<dbReference type="InterPro" id="IPR036388">
    <property type="entry name" value="WH-like_DNA-bd_sf"/>
</dbReference>